<organism evidence="2 3">
    <name type="scientific">Allacma fusca</name>
    <dbReference type="NCBI Taxonomy" id="39272"/>
    <lineage>
        <taxon>Eukaryota</taxon>
        <taxon>Metazoa</taxon>
        <taxon>Ecdysozoa</taxon>
        <taxon>Arthropoda</taxon>
        <taxon>Hexapoda</taxon>
        <taxon>Collembola</taxon>
        <taxon>Symphypleona</taxon>
        <taxon>Sminthuridae</taxon>
        <taxon>Allacma</taxon>
    </lineage>
</organism>
<dbReference type="Proteomes" id="UP000708208">
    <property type="component" value="Unassembled WGS sequence"/>
</dbReference>
<sequence length="158" mass="17589">NGISNGTNGKVNGTNGSTNGGYQNEDENDENTEDDKKSHRLKMNLQNVETFVKLNGNEGESSWAKTDRVDQEDLQVAVQKALEDITHAAANGVEGEAIIFKDEDGKAPPITMTILKQRSSIEREEEQVKKNYLINPHFVSEVVRKDDNKDPRDCRESG</sequence>
<accession>A0A8J2LEP8</accession>
<evidence type="ECO:0000313" key="3">
    <source>
        <dbReference type="Proteomes" id="UP000708208"/>
    </source>
</evidence>
<name>A0A8J2LEP8_9HEXA</name>
<reference evidence="2" key="1">
    <citation type="submission" date="2021-06" db="EMBL/GenBank/DDBJ databases">
        <authorList>
            <person name="Hodson N. C."/>
            <person name="Mongue J. A."/>
            <person name="Jaron S. K."/>
        </authorList>
    </citation>
    <scope>NUCLEOTIDE SEQUENCE</scope>
</reference>
<gene>
    <name evidence="2" type="ORF">AFUS01_LOCUS41260</name>
</gene>
<feature type="region of interest" description="Disordered" evidence="1">
    <location>
        <begin position="1"/>
        <end position="41"/>
    </location>
</feature>
<protein>
    <submittedName>
        <fullName evidence="2">Uncharacterized protein</fullName>
    </submittedName>
</protein>
<dbReference type="AlphaFoldDB" id="A0A8J2LEP8"/>
<feature type="compositionally biased region" description="Acidic residues" evidence="1">
    <location>
        <begin position="24"/>
        <end position="33"/>
    </location>
</feature>
<proteinExistence type="predicted"/>
<comment type="caution">
    <text evidence="2">The sequence shown here is derived from an EMBL/GenBank/DDBJ whole genome shotgun (WGS) entry which is preliminary data.</text>
</comment>
<evidence type="ECO:0000256" key="1">
    <source>
        <dbReference type="SAM" id="MobiDB-lite"/>
    </source>
</evidence>
<feature type="non-terminal residue" evidence="2">
    <location>
        <position position="1"/>
    </location>
</feature>
<dbReference type="EMBL" id="CAJVCH010560863">
    <property type="protein sequence ID" value="CAG7831519.1"/>
    <property type="molecule type" value="Genomic_DNA"/>
</dbReference>
<keyword evidence="3" id="KW-1185">Reference proteome</keyword>
<feature type="non-terminal residue" evidence="2">
    <location>
        <position position="158"/>
    </location>
</feature>
<feature type="compositionally biased region" description="Low complexity" evidence="1">
    <location>
        <begin position="1"/>
        <end position="23"/>
    </location>
</feature>
<evidence type="ECO:0000313" key="2">
    <source>
        <dbReference type="EMBL" id="CAG7831519.1"/>
    </source>
</evidence>